<dbReference type="PANTHER" id="PTHR31350">
    <property type="entry name" value="SI:DKEY-261L7.2"/>
    <property type="match status" value="1"/>
</dbReference>
<feature type="domain" description="Protein SirB1 N-terminal" evidence="3">
    <location>
        <begin position="81"/>
        <end position="228"/>
    </location>
</feature>
<dbReference type="EMBL" id="CP036265">
    <property type="protein sequence ID" value="QDT14823.1"/>
    <property type="molecule type" value="Genomic_DNA"/>
</dbReference>
<comment type="similarity">
    <text evidence="1">Belongs to the UPF0162 family.</text>
</comment>
<keyword evidence="5" id="KW-1185">Reference proteome</keyword>
<dbReference type="OrthoDB" id="232498at2"/>
<accession>A0A517P629</accession>
<dbReference type="Pfam" id="PF13369">
    <property type="entry name" value="Transglut_core2"/>
    <property type="match status" value="1"/>
</dbReference>
<evidence type="ECO:0000313" key="5">
    <source>
        <dbReference type="Proteomes" id="UP000318741"/>
    </source>
</evidence>
<feature type="compositionally biased region" description="Basic and acidic residues" evidence="2">
    <location>
        <begin position="15"/>
        <end position="38"/>
    </location>
</feature>
<dbReference type="KEGG" id="acaf:CA12_09030"/>
<feature type="region of interest" description="Disordered" evidence="2">
    <location>
        <begin position="1"/>
        <end position="38"/>
    </location>
</feature>
<evidence type="ECO:0000259" key="3">
    <source>
        <dbReference type="Pfam" id="PF13369"/>
    </source>
</evidence>
<evidence type="ECO:0000256" key="2">
    <source>
        <dbReference type="SAM" id="MobiDB-lite"/>
    </source>
</evidence>
<evidence type="ECO:0000313" key="4">
    <source>
        <dbReference type="EMBL" id="QDT14823.1"/>
    </source>
</evidence>
<proteinExistence type="inferred from homology"/>
<protein>
    <recommendedName>
        <fullName evidence="3">Protein SirB1 N-terminal domain-containing protein</fullName>
    </recommendedName>
</protein>
<dbReference type="PANTHER" id="PTHR31350:SF21">
    <property type="entry name" value="F-BOX ONLY PROTEIN 21"/>
    <property type="match status" value="1"/>
</dbReference>
<evidence type="ECO:0000256" key="1">
    <source>
        <dbReference type="ARBA" id="ARBA00007100"/>
    </source>
</evidence>
<sequence>MSESPTAGPAPATGSRDERSANEGRDETDAAVEERPAKAETDGEFWKLVCRRRDVNLTAVALEIARDHDPAFDPTDTVRWLKARAVEARGPVAAAPDGRAALTALADVLCGEHELCGGEAAFDDPAGSLIHKVIETGAGLPILLSLIYMDVARRVGLELVGVNAPHHFLTRLDTAAGPLFCDPYHGGRVMNADEAVEFLMERCDLAPAEIADSLHPAPPRAIVVRVLNNLKAIHARRGDWNAAWTVQTRISALCPADYTERRDLALIALHAGRAGQAVDLLTALLPDAPTAEKPVLKRHLSRAVAQVSKWN</sequence>
<reference evidence="4 5" key="1">
    <citation type="submission" date="2019-02" db="EMBL/GenBank/DDBJ databases">
        <title>Deep-cultivation of Planctomycetes and their phenomic and genomic characterization uncovers novel biology.</title>
        <authorList>
            <person name="Wiegand S."/>
            <person name="Jogler M."/>
            <person name="Boedeker C."/>
            <person name="Pinto D."/>
            <person name="Vollmers J."/>
            <person name="Rivas-Marin E."/>
            <person name="Kohn T."/>
            <person name="Peeters S.H."/>
            <person name="Heuer A."/>
            <person name="Rast P."/>
            <person name="Oberbeckmann S."/>
            <person name="Bunk B."/>
            <person name="Jeske O."/>
            <person name="Meyerdierks A."/>
            <person name="Storesund J.E."/>
            <person name="Kallscheuer N."/>
            <person name="Luecker S."/>
            <person name="Lage O.M."/>
            <person name="Pohl T."/>
            <person name="Merkel B.J."/>
            <person name="Hornburger P."/>
            <person name="Mueller R.-W."/>
            <person name="Bruemmer F."/>
            <person name="Labrenz M."/>
            <person name="Spormann A.M."/>
            <person name="Op den Camp H."/>
            <person name="Overmann J."/>
            <person name="Amann R."/>
            <person name="Jetten M.S.M."/>
            <person name="Mascher T."/>
            <person name="Medema M.H."/>
            <person name="Devos D.P."/>
            <person name="Kaster A.-K."/>
            <person name="Ovreas L."/>
            <person name="Rohde M."/>
            <person name="Galperin M.Y."/>
            <person name="Jogler C."/>
        </authorList>
    </citation>
    <scope>NUCLEOTIDE SEQUENCE [LARGE SCALE GENOMIC DNA]</scope>
    <source>
        <strain evidence="4 5">CA12</strain>
    </source>
</reference>
<dbReference type="AlphaFoldDB" id="A0A517P629"/>
<dbReference type="Proteomes" id="UP000318741">
    <property type="component" value="Chromosome"/>
</dbReference>
<name>A0A517P629_9PLAN</name>
<organism evidence="4 5">
    <name type="scientific">Alienimonas californiensis</name>
    <dbReference type="NCBI Taxonomy" id="2527989"/>
    <lineage>
        <taxon>Bacteria</taxon>
        <taxon>Pseudomonadati</taxon>
        <taxon>Planctomycetota</taxon>
        <taxon>Planctomycetia</taxon>
        <taxon>Planctomycetales</taxon>
        <taxon>Planctomycetaceae</taxon>
        <taxon>Alienimonas</taxon>
    </lineage>
</organism>
<dbReference type="InterPro" id="IPR032698">
    <property type="entry name" value="SirB1_N"/>
</dbReference>
<gene>
    <name evidence="4" type="ORF">CA12_09030</name>
</gene>
<dbReference type="Pfam" id="PF13371">
    <property type="entry name" value="TPR_9"/>
    <property type="match status" value="1"/>
</dbReference>
<dbReference type="RefSeq" id="WP_145357679.1">
    <property type="nucleotide sequence ID" value="NZ_CP036265.1"/>
</dbReference>